<proteinExistence type="predicted"/>
<accession>A0A3N4VK61</accession>
<comment type="caution">
    <text evidence="1">The sequence shown here is derived from an EMBL/GenBank/DDBJ whole genome shotgun (WGS) entry which is preliminary data.</text>
</comment>
<evidence type="ECO:0000313" key="2">
    <source>
        <dbReference type="Proteomes" id="UP000269708"/>
    </source>
</evidence>
<keyword evidence="2" id="KW-1185">Reference proteome</keyword>
<protein>
    <submittedName>
        <fullName evidence="1">Uncharacterized protein</fullName>
    </submittedName>
</protein>
<evidence type="ECO:0000313" key="1">
    <source>
        <dbReference type="EMBL" id="RPE81825.1"/>
    </source>
</evidence>
<dbReference type="RefSeq" id="WP_123769343.1">
    <property type="nucleotide sequence ID" value="NZ_RKQN01000001.1"/>
</dbReference>
<sequence>MQPAPIPQCCECGCALRIVEPFTGGVSQQVRCPSCGVQLRVRRLSVIDWRVITAADHAGQRSRPLPAVAPPQLKARFFEACRSVARLLSCSEGVEPGMAEVADD</sequence>
<dbReference type="Proteomes" id="UP000269708">
    <property type="component" value="Unassembled WGS sequence"/>
</dbReference>
<reference evidence="1 2" key="1">
    <citation type="submission" date="2018-11" db="EMBL/GenBank/DDBJ databases">
        <title>Genomic Encyclopedia of Type Strains, Phase IV (KMG-IV): sequencing the most valuable type-strain genomes for metagenomic binning, comparative biology and taxonomic classification.</title>
        <authorList>
            <person name="Goeker M."/>
        </authorList>
    </citation>
    <scope>NUCLEOTIDE SEQUENCE [LARGE SCALE GENOMIC DNA]</scope>
    <source>
        <strain evidence="1 2">DSM 25623</strain>
    </source>
</reference>
<organism evidence="1 2">
    <name type="scientific">Vulcaniibacterium tengchongense</name>
    <dbReference type="NCBI Taxonomy" id="1273429"/>
    <lineage>
        <taxon>Bacteria</taxon>
        <taxon>Pseudomonadati</taxon>
        <taxon>Pseudomonadota</taxon>
        <taxon>Gammaproteobacteria</taxon>
        <taxon>Lysobacterales</taxon>
        <taxon>Lysobacteraceae</taxon>
        <taxon>Vulcaniibacterium</taxon>
    </lineage>
</organism>
<dbReference type="AlphaFoldDB" id="A0A3N4VK61"/>
<gene>
    <name evidence="1" type="ORF">EDC50_1027</name>
</gene>
<dbReference type="EMBL" id="RKQN01000001">
    <property type="protein sequence ID" value="RPE81825.1"/>
    <property type="molecule type" value="Genomic_DNA"/>
</dbReference>
<name>A0A3N4VK61_9GAMM</name>